<accession>A0ACC4CTC2</accession>
<dbReference type="EMBL" id="RCHU02000002">
    <property type="protein sequence ID" value="KAL3604142.1"/>
    <property type="molecule type" value="Genomic_DNA"/>
</dbReference>
<organism evidence="1 2">
    <name type="scientific">Populus alba</name>
    <name type="common">White poplar</name>
    <dbReference type="NCBI Taxonomy" id="43335"/>
    <lineage>
        <taxon>Eukaryota</taxon>
        <taxon>Viridiplantae</taxon>
        <taxon>Streptophyta</taxon>
        <taxon>Embryophyta</taxon>
        <taxon>Tracheophyta</taxon>
        <taxon>Spermatophyta</taxon>
        <taxon>Magnoliopsida</taxon>
        <taxon>eudicotyledons</taxon>
        <taxon>Gunneridae</taxon>
        <taxon>Pentapetalae</taxon>
        <taxon>rosids</taxon>
        <taxon>fabids</taxon>
        <taxon>Malpighiales</taxon>
        <taxon>Salicaceae</taxon>
        <taxon>Saliceae</taxon>
        <taxon>Populus</taxon>
    </lineage>
</organism>
<proteinExistence type="predicted"/>
<sequence>MTTSLSFASTTPRLKSHHHHSIIFSPNYNGKLNRIRCNGERPTSNSSSPKQESEPENALLKVAWYSSELLGIAASFFRSPSNSSTEASEKDIKLGKDVSGAIDRAVVVETIKEDFQKSYFVTGSLTLEAYEENCEFADPAGSFKGLQRFKRNCTNFGLLIEKSNMKLTKWEDFEDKGIGHWRFSCVMSFPWKPILSATGYTEYYFDEQSGRACGALECSQNGTAKAASEAQPRFLSTMAFPYMEAVVGFMILMYFFETYLDLRQHAALKLPSLPKTLEGVISQEKFEKSRAYSLDKSYFNFVHEFVTILLESAILFYAMLPWFWKKSGSFLVLVGLDEENEIFHTLAFLAGVMIWSQITDLPFSLYSTFVIEARHGFNKQTTWMFFRDLFKGICLSILLGPPIVSAIILIVQKGGPYLAIYLWAFMFVLSLVMMTLYPVLIAPLFNKFTPLPEGELREKIEKLAYSLKFPLKKLFVVDGSTRSSHSNAYMYGFFKNKRIVLYDTLIQQCKNDEEIVAVIAHELGHWKLNHTMYSFIAVQILTLLQFGGYTLVRNSTDLFRSFGFDTQPVLIGLIIFQHTVIPLQHLVSFGLNLVSRAFEFQADAFAKKLGYGSALRAGLVKLQEENLSSMNTDPWYSAYHYSHPPLVERLAAIDEPDKKAD</sequence>
<name>A0ACC4CTC2_POPAL</name>
<keyword evidence="2" id="KW-1185">Reference proteome</keyword>
<evidence type="ECO:0000313" key="2">
    <source>
        <dbReference type="Proteomes" id="UP000309997"/>
    </source>
</evidence>
<dbReference type="Proteomes" id="UP000309997">
    <property type="component" value="Unassembled WGS sequence"/>
</dbReference>
<reference evidence="1 2" key="1">
    <citation type="journal article" date="2024" name="Plant Biotechnol. J.">
        <title>Genome and CRISPR/Cas9 system of a widespread forest tree (Populus alba) in the world.</title>
        <authorList>
            <person name="Liu Y.J."/>
            <person name="Jiang P.F."/>
            <person name="Han X.M."/>
            <person name="Li X.Y."/>
            <person name="Wang H.M."/>
            <person name="Wang Y.J."/>
            <person name="Wang X.X."/>
            <person name="Zeng Q.Y."/>
        </authorList>
    </citation>
    <scope>NUCLEOTIDE SEQUENCE [LARGE SCALE GENOMIC DNA]</scope>
    <source>
        <strain evidence="2">cv. PAL-ZL1</strain>
    </source>
</reference>
<comment type="caution">
    <text evidence="1">The sequence shown here is derived from an EMBL/GenBank/DDBJ whole genome shotgun (WGS) entry which is preliminary data.</text>
</comment>
<evidence type="ECO:0000313" key="1">
    <source>
        <dbReference type="EMBL" id="KAL3604142.1"/>
    </source>
</evidence>
<gene>
    <name evidence="1" type="ORF">D5086_005001</name>
</gene>
<protein>
    <submittedName>
        <fullName evidence="1">Uncharacterized protein</fullName>
    </submittedName>
</protein>